<dbReference type="RefSeq" id="WP_249922008.1">
    <property type="nucleotide sequence ID" value="NZ_JAUSTZ010000002.1"/>
</dbReference>
<protein>
    <recommendedName>
        <fullName evidence="4">Spore coat protein</fullName>
    </recommendedName>
</protein>
<gene>
    <name evidence="2" type="ORF">J2S02_001577</name>
</gene>
<comment type="caution">
    <text evidence="2">The sequence shown here is derived from an EMBL/GenBank/DDBJ whole genome shotgun (WGS) entry which is preliminary data.</text>
</comment>
<keyword evidence="3" id="KW-1185">Reference proteome</keyword>
<reference evidence="2 3" key="1">
    <citation type="submission" date="2023-07" db="EMBL/GenBank/DDBJ databases">
        <title>Genomic Encyclopedia of Type Strains, Phase IV (KMG-IV): sequencing the most valuable type-strain genomes for metagenomic binning, comparative biology and taxonomic classification.</title>
        <authorList>
            <person name="Goeker M."/>
        </authorList>
    </citation>
    <scope>NUCLEOTIDE SEQUENCE [LARGE SCALE GENOMIC DNA]</scope>
    <source>
        <strain evidence="2 3">DSM 17723</strain>
    </source>
</reference>
<dbReference type="Proteomes" id="UP001232245">
    <property type="component" value="Unassembled WGS sequence"/>
</dbReference>
<evidence type="ECO:0008006" key="4">
    <source>
        <dbReference type="Google" id="ProtNLM"/>
    </source>
</evidence>
<evidence type="ECO:0000256" key="1">
    <source>
        <dbReference type="SAM" id="Phobius"/>
    </source>
</evidence>
<dbReference type="EMBL" id="JAUSTZ010000002">
    <property type="protein sequence ID" value="MDQ0225248.1"/>
    <property type="molecule type" value="Genomic_DNA"/>
</dbReference>
<keyword evidence="1" id="KW-0812">Transmembrane</keyword>
<accession>A0ABT9YZ36</accession>
<feature type="transmembrane region" description="Helical" evidence="1">
    <location>
        <begin position="20"/>
        <end position="38"/>
    </location>
</feature>
<evidence type="ECO:0000313" key="2">
    <source>
        <dbReference type="EMBL" id="MDQ0225248.1"/>
    </source>
</evidence>
<evidence type="ECO:0000313" key="3">
    <source>
        <dbReference type="Proteomes" id="UP001232245"/>
    </source>
</evidence>
<name>A0ABT9YZ36_9BACI</name>
<organism evidence="2 3">
    <name type="scientific">Metabacillus niabensis</name>
    <dbReference type="NCBI Taxonomy" id="324854"/>
    <lineage>
        <taxon>Bacteria</taxon>
        <taxon>Bacillati</taxon>
        <taxon>Bacillota</taxon>
        <taxon>Bacilli</taxon>
        <taxon>Bacillales</taxon>
        <taxon>Bacillaceae</taxon>
        <taxon>Metabacillus</taxon>
    </lineage>
</organism>
<keyword evidence="1" id="KW-1133">Transmembrane helix</keyword>
<keyword evidence="1" id="KW-0472">Membrane</keyword>
<proteinExistence type="predicted"/>
<sequence>MNHYMMRNGIHPYPNDRFFFGAPFVGGLLGGLVGSAIFRPRPPYYYPPYGGGFAPYGYGSPYGGYGNFYGGGYPGFYR</sequence>